<dbReference type="GO" id="GO:0000387">
    <property type="term" value="P:spliceosomal snRNP assembly"/>
    <property type="evidence" value="ECO:0007669"/>
    <property type="project" value="InterPro"/>
</dbReference>
<keyword evidence="4" id="KW-1185">Reference proteome</keyword>
<evidence type="ECO:0000313" key="3">
    <source>
        <dbReference type="EMBL" id="KAK9810074.1"/>
    </source>
</evidence>
<dbReference type="Gene3D" id="1.20.58.1070">
    <property type="match status" value="1"/>
</dbReference>
<feature type="compositionally biased region" description="Acidic residues" evidence="2">
    <location>
        <begin position="25"/>
        <end position="34"/>
    </location>
</feature>
<dbReference type="Pfam" id="PF04938">
    <property type="entry name" value="SIP1"/>
    <property type="match status" value="1"/>
</dbReference>
<feature type="region of interest" description="Disordered" evidence="2">
    <location>
        <begin position="17"/>
        <end position="42"/>
    </location>
</feature>
<proteinExistence type="inferred from homology"/>
<dbReference type="InterPro" id="IPR035426">
    <property type="entry name" value="Gemin2/Brr1"/>
</dbReference>
<dbReference type="GO" id="GO:0005634">
    <property type="term" value="C:nucleus"/>
    <property type="evidence" value="ECO:0007669"/>
    <property type="project" value="TreeGrafter"/>
</dbReference>
<evidence type="ECO:0000256" key="1">
    <source>
        <dbReference type="ARBA" id="ARBA00025758"/>
    </source>
</evidence>
<comment type="caution">
    <text evidence="3">The sequence shown here is derived from an EMBL/GenBank/DDBJ whole genome shotgun (WGS) entry which is preliminary data.</text>
</comment>
<accession>A0AAW1PQA7</accession>
<reference evidence="3 4" key="1">
    <citation type="journal article" date="2024" name="Nat. Commun.">
        <title>Phylogenomics reveals the evolutionary origins of lichenization in chlorophyte algae.</title>
        <authorList>
            <person name="Puginier C."/>
            <person name="Libourel C."/>
            <person name="Otte J."/>
            <person name="Skaloud P."/>
            <person name="Haon M."/>
            <person name="Grisel S."/>
            <person name="Petersen M."/>
            <person name="Berrin J.G."/>
            <person name="Delaux P.M."/>
            <person name="Dal Grande F."/>
            <person name="Keller J."/>
        </authorList>
    </citation>
    <scope>NUCLEOTIDE SEQUENCE [LARGE SCALE GENOMIC DNA]</scope>
    <source>
        <strain evidence="3 4">SAG 2043</strain>
    </source>
</reference>
<gene>
    <name evidence="3" type="ORF">WJX72_004382</name>
</gene>
<comment type="similarity">
    <text evidence="1">Belongs to the gemin-2 family.</text>
</comment>
<dbReference type="AlphaFoldDB" id="A0AAW1PQA7"/>
<dbReference type="PANTHER" id="PTHR12794:SF0">
    <property type="entry name" value="GEM-ASSOCIATED PROTEIN 2"/>
    <property type="match status" value="1"/>
</dbReference>
<dbReference type="PANTHER" id="PTHR12794">
    <property type="entry name" value="GEMIN2"/>
    <property type="match status" value="1"/>
</dbReference>
<dbReference type="GO" id="GO:0032797">
    <property type="term" value="C:SMN complex"/>
    <property type="evidence" value="ECO:0007669"/>
    <property type="project" value="TreeGrafter"/>
</dbReference>
<dbReference type="Proteomes" id="UP001489004">
    <property type="component" value="Unassembled WGS sequence"/>
</dbReference>
<dbReference type="EMBL" id="JALJOR010000010">
    <property type="protein sequence ID" value="KAK9810074.1"/>
    <property type="molecule type" value="Genomic_DNA"/>
</dbReference>
<protein>
    <recommendedName>
        <fullName evidence="5">Gem-associated protein 2</fullName>
    </recommendedName>
</protein>
<evidence type="ECO:0000256" key="2">
    <source>
        <dbReference type="SAM" id="MobiDB-lite"/>
    </source>
</evidence>
<evidence type="ECO:0000313" key="4">
    <source>
        <dbReference type="Proteomes" id="UP001489004"/>
    </source>
</evidence>
<organism evidence="3 4">
    <name type="scientific">[Myrmecia] bisecta</name>
    <dbReference type="NCBI Taxonomy" id="41462"/>
    <lineage>
        <taxon>Eukaryota</taxon>
        <taxon>Viridiplantae</taxon>
        <taxon>Chlorophyta</taxon>
        <taxon>core chlorophytes</taxon>
        <taxon>Trebouxiophyceae</taxon>
        <taxon>Trebouxiales</taxon>
        <taxon>Trebouxiaceae</taxon>
        <taxon>Myrmecia</taxon>
    </lineage>
</organism>
<name>A0AAW1PQA7_9CHLO</name>
<evidence type="ECO:0008006" key="5">
    <source>
        <dbReference type="Google" id="ProtNLM"/>
    </source>
</evidence>
<sequence>MPVSTYDAADDLASTVLEGAAGESDTIDAEDEPFSDPSEADPREFGLYQQLPIPEGEPDFESGEPDDAEEYLRRVRYEAAQLPRVVTAKIDPRDFDAQRTQYVPSGALPEAIELAMPEKRWLQSILTEFALLRLQIQQAEEDGTHEESTGPSGRDSLSWRNYCFGKSSSPAASTSSPQPGAFDSRPHLPSLPALLTLDKTQAEVLFQRHVDWLVCSKHPPEEQHMLWLYALAARLEKPLAARTSAQLRSLLRHCACLRADVLDAADPLLPHLNVMIAIAGAYFGQDEALASQGTDELP</sequence>